<dbReference type="Proteomes" id="UP000230821">
    <property type="component" value="Unassembled WGS sequence"/>
</dbReference>
<dbReference type="Pfam" id="PF12911">
    <property type="entry name" value="OppC_N"/>
    <property type="match status" value="1"/>
</dbReference>
<dbReference type="Gene3D" id="1.10.3720.10">
    <property type="entry name" value="MetI-like"/>
    <property type="match status" value="1"/>
</dbReference>
<gene>
    <name evidence="9" type="ORF">CSA56_05770</name>
</gene>
<feature type="transmembrane region" description="Helical" evidence="7">
    <location>
        <begin position="108"/>
        <end position="133"/>
    </location>
</feature>
<dbReference type="PROSITE" id="PS50928">
    <property type="entry name" value="ABC_TM1"/>
    <property type="match status" value="1"/>
</dbReference>
<evidence type="ECO:0000256" key="5">
    <source>
        <dbReference type="ARBA" id="ARBA00022989"/>
    </source>
</evidence>
<keyword evidence="4 7" id="KW-0812">Transmembrane</keyword>
<dbReference type="PANTHER" id="PTHR43386">
    <property type="entry name" value="OLIGOPEPTIDE TRANSPORT SYSTEM PERMEASE PROTEIN APPC"/>
    <property type="match status" value="1"/>
</dbReference>
<dbReference type="InterPro" id="IPR050366">
    <property type="entry name" value="BP-dependent_transpt_permease"/>
</dbReference>
<dbReference type="InterPro" id="IPR000515">
    <property type="entry name" value="MetI-like"/>
</dbReference>
<name>A0A2G6KH99_9BACT</name>
<dbReference type="InterPro" id="IPR025966">
    <property type="entry name" value="OppC_N"/>
</dbReference>
<comment type="subcellular location">
    <subcellularLocation>
        <location evidence="1 7">Cell membrane</location>
        <topology evidence="1 7">Multi-pass membrane protein</topology>
    </subcellularLocation>
</comment>
<evidence type="ECO:0000259" key="8">
    <source>
        <dbReference type="PROSITE" id="PS50928"/>
    </source>
</evidence>
<keyword evidence="2 7" id="KW-0813">Transport</keyword>
<sequence length="310" mass="34580">MEDVIVRKTRLDRKFDKILTQEEAGLLQGRKSANRALRKMLNNRLAVFGLIVFVLIVLSAVFAPLICKYDPLEIDLRMMLKPPSAEHFFGTDKVGRDVFARVIYGGRVSILVGFGSAFGAALIGVTIGCYAGYRGGWFDGMLLRISEMFMSFPQIILVLLLVSIAGQSLMNLILIFTMTGWGSMYRMTRAKMLSLREEEYVQALRAFGLNTVTICYKHILPNALGPILVNITLSTAMFILQEAALSFLGLGVPLQISTWGNILNAAQELRILQNYWWLWLPVGIMISLFVLSVNFIGDGLRDSTDPTQQG</sequence>
<dbReference type="CDD" id="cd06261">
    <property type="entry name" value="TM_PBP2"/>
    <property type="match status" value="1"/>
</dbReference>
<comment type="caution">
    <text evidence="9">The sequence shown here is derived from an EMBL/GenBank/DDBJ whole genome shotgun (WGS) entry which is preliminary data.</text>
</comment>
<dbReference type="Pfam" id="PF00528">
    <property type="entry name" value="BPD_transp_1"/>
    <property type="match status" value="1"/>
</dbReference>
<evidence type="ECO:0000313" key="10">
    <source>
        <dbReference type="Proteomes" id="UP000230821"/>
    </source>
</evidence>
<keyword evidence="6 7" id="KW-0472">Membrane</keyword>
<evidence type="ECO:0000256" key="7">
    <source>
        <dbReference type="RuleBase" id="RU363032"/>
    </source>
</evidence>
<feature type="domain" description="ABC transmembrane type-1" evidence="8">
    <location>
        <begin position="106"/>
        <end position="297"/>
    </location>
</feature>
<evidence type="ECO:0000313" key="9">
    <source>
        <dbReference type="EMBL" id="PIE35034.1"/>
    </source>
</evidence>
<keyword evidence="5 7" id="KW-1133">Transmembrane helix</keyword>
<dbReference type="EMBL" id="PDSK01000066">
    <property type="protein sequence ID" value="PIE35034.1"/>
    <property type="molecule type" value="Genomic_DNA"/>
</dbReference>
<dbReference type="AlphaFoldDB" id="A0A2G6KH99"/>
<evidence type="ECO:0000256" key="2">
    <source>
        <dbReference type="ARBA" id="ARBA00022448"/>
    </source>
</evidence>
<comment type="similarity">
    <text evidence="7">Belongs to the binding-protein-dependent transport system permease family.</text>
</comment>
<organism evidence="9 10">
    <name type="scientific">candidate division KSB3 bacterium</name>
    <dbReference type="NCBI Taxonomy" id="2044937"/>
    <lineage>
        <taxon>Bacteria</taxon>
        <taxon>candidate division KSB3</taxon>
    </lineage>
</organism>
<reference evidence="9 10" key="1">
    <citation type="submission" date="2017-10" db="EMBL/GenBank/DDBJ databases">
        <title>Novel microbial diversity and functional potential in the marine mammal oral microbiome.</title>
        <authorList>
            <person name="Dudek N.K."/>
            <person name="Sun C.L."/>
            <person name="Burstein D."/>
            <person name="Kantor R.S."/>
            <person name="Aliaga Goltsman D.S."/>
            <person name="Bik E.M."/>
            <person name="Thomas B.C."/>
            <person name="Banfield J.F."/>
            <person name="Relman D.A."/>
        </authorList>
    </citation>
    <scope>NUCLEOTIDE SEQUENCE [LARGE SCALE GENOMIC DNA]</scope>
    <source>
        <strain evidence="9">DOLJORAL78_47_16</strain>
    </source>
</reference>
<dbReference type="GO" id="GO:0055085">
    <property type="term" value="P:transmembrane transport"/>
    <property type="evidence" value="ECO:0007669"/>
    <property type="project" value="InterPro"/>
</dbReference>
<evidence type="ECO:0000256" key="6">
    <source>
        <dbReference type="ARBA" id="ARBA00023136"/>
    </source>
</evidence>
<dbReference type="PANTHER" id="PTHR43386:SF1">
    <property type="entry name" value="D,D-DIPEPTIDE TRANSPORT SYSTEM PERMEASE PROTEIN DDPC-RELATED"/>
    <property type="match status" value="1"/>
</dbReference>
<dbReference type="GO" id="GO:0005886">
    <property type="term" value="C:plasma membrane"/>
    <property type="evidence" value="ECO:0007669"/>
    <property type="project" value="UniProtKB-SubCell"/>
</dbReference>
<dbReference type="InterPro" id="IPR035906">
    <property type="entry name" value="MetI-like_sf"/>
</dbReference>
<evidence type="ECO:0000256" key="4">
    <source>
        <dbReference type="ARBA" id="ARBA00022692"/>
    </source>
</evidence>
<feature type="transmembrane region" description="Helical" evidence="7">
    <location>
        <begin position="276"/>
        <end position="296"/>
    </location>
</feature>
<protein>
    <submittedName>
        <fullName evidence="9">Peptide ABC transporter permease</fullName>
    </submittedName>
</protein>
<feature type="transmembrane region" description="Helical" evidence="7">
    <location>
        <begin position="227"/>
        <end position="256"/>
    </location>
</feature>
<feature type="transmembrane region" description="Helical" evidence="7">
    <location>
        <begin position="45"/>
        <end position="66"/>
    </location>
</feature>
<dbReference type="SUPFAM" id="SSF161098">
    <property type="entry name" value="MetI-like"/>
    <property type="match status" value="1"/>
</dbReference>
<feature type="transmembrane region" description="Helical" evidence="7">
    <location>
        <begin position="154"/>
        <end position="180"/>
    </location>
</feature>
<keyword evidence="3" id="KW-1003">Cell membrane</keyword>
<evidence type="ECO:0000256" key="1">
    <source>
        <dbReference type="ARBA" id="ARBA00004651"/>
    </source>
</evidence>
<evidence type="ECO:0000256" key="3">
    <source>
        <dbReference type="ARBA" id="ARBA00022475"/>
    </source>
</evidence>
<proteinExistence type="inferred from homology"/>
<accession>A0A2G6KH99</accession>